<sequence length="135" mass="14731">MDHNELLSAHQIALMKADATRDRDIRLRHLEDAAVISGIISRLNASRREGDFATSPTSSIKGVSKPREAVVEWENEGGALAAYCPPYSIKNKVPPIVVRTSVEFSVGPYRYSNITDALSQQARIAGRISARGEPA</sequence>
<evidence type="ECO:0000313" key="1">
    <source>
        <dbReference type="EMBL" id="MBW0145334.1"/>
    </source>
</evidence>
<reference evidence="1 2" key="1">
    <citation type="submission" date="2021-07" db="EMBL/GenBank/DDBJ databases">
        <title>The draft genome sequence of Sphingomicrobium sp. B8.</title>
        <authorList>
            <person name="Mu L."/>
        </authorList>
    </citation>
    <scope>NUCLEOTIDE SEQUENCE [LARGE SCALE GENOMIC DNA]</scope>
    <source>
        <strain evidence="1 2">B8</strain>
    </source>
</reference>
<dbReference type="EMBL" id="JAHVAH010000001">
    <property type="protein sequence ID" value="MBW0145334.1"/>
    <property type="molecule type" value="Genomic_DNA"/>
</dbReference>
<accession>A0ABS6V6Y2</accession>
<gene>
    <name evidence="1" type="ORF">KTQ36_08510</name>
</gene>
<protein>
    <submittedName>
        <fullName evidence="1">Uncharacterized protein</fullName>
    </submittedName>
</protein>
<dbReference type="Proteomes" id="UP000698028">
    <property type="component" value="Unassembled WGS sequence"/>
</dbReference>
<organism evidence="1 2">
    <name type="scientific">Sphingomicrobium clamense</name>
    <dbReference type="NCBI Taxonomy" id="2851013"/>
    <lineage>
        <taxon>Bacteria</taxon>
        <taxon>Pseudomonadati</taxon>
        <taxon>Pseudomonadota</taxon>
        <taxon>Alphaproteobacteria</taxon>
        <taxon>Sphingomonadales</taxon>
        <taxon>Sphingomonadaceae</taxon>
        <taxon>Sphingomicrobium</taxon>
    </lineage>
</organism>
<dbReference type="RefSeq" id="WP_218633249.1">
    <property type="nucleotide sequence ID" value="NZ_JAHVAH010000001.1"/>
</dbReference>
<evidence type="ECO:0000313" key="2">
    <source>
        <dbReference type="Proteomes" id="UP000698028"/>
    </source>
</evidence>
<comment type="caution">
    <text evidence="1">The sequence shown here is derived from an EMBL/GenBank/DDBJ whole genome shotgun (WGS) entry which is preliminary data.</text>
</comment>
<proteinExistence type="predicted"/>
<keyword evidence="2" id="KW-1185">Reference proteome</keyword>
<name>A0ABS6V6Y2_9SPHN</name>